<name>A0ABS7AG58_9PROT</name>
<accession>A0ABS7AG58</accession>
<organism evidence="2 3">
    <name type="scientific">Roseomonas alba</name>
    <dbReference type="NCBI Taxonomy" id="2846776"/>
    <lineage>
        <taxon>Bacteria</taxon>
        <taxon>Pseudomonadati</taxon>
        <taxon>Pseudomonadota</taxon>
        <taxon>Alphaproteobacteria</taxon>
        <taxon>Acetobacterales</taxon>
        <taxon>Roseomonadaceae</taxon>
        <taxon>Roseomonas</taxon>
    </lineage>
</organism>
<protein>
    <submittedName>
        <fullName evidence="2">Uncharacterized protein</fullName>
    </submittedName>
</protein>
<keyword evidence="3" id="KW-1185">Reference proteome</keyword>
<gene>
    <name evidence="2" type="ORF">KPL78_25675</name>
</gene>
<evidence type="ECO:0000313" key="3">
    <source>
        <dbReference type="Proteomes" id="UP001196565"/>
    </source>
</evidence>
<dbReference type="Proteomes" id="UP001196565">
    <property type="component" value="Unassembled WGS sequence"/>
</dbReference>
<evidence type="ECO:0000313" key="2">
    <source>
        <dbReference type="EMBL" id="MBW6401274.1"/>
    </source>
</evidence>
<feature type="region of interest" description="Disordered" evidence="1">
    <location>
        <begin position="18"/>
        <end position="38"/>
    </location>
</feature>
<feature type="non-terminal residue" evidence="2">
    <location>
        <position position="1"/>
    </location>
</feature>
<comment type="caution">
    <text evidence="2">The sequence shown here is derived from an EMBL/GenBank/DDBJ whole genome shotgun (WGS) entry which is preliminary data.</text>
</comment>
<proteinExistence type="predicted"/>
<dbReference type="EMBL" id="JAHYBZ010000010">
    <property type="protein sequence ID" value="MBW6401274.1"/>
    <property type="molecule type" value="Genomic_DNA"/>
</dbReference>
<evidence type="ECO:0000256" key="1">
    <source>
        <dbReference type="SAM" id="MobiDB-lite"/>
    </source>
</evidence>
<sequence>AVTPAVPAPFAPAIRPAPAPAPAQAPAPAPAAVAPVPPPAPATRILNVASLTISRLYVAPADQGIGREDWLGQAQITAGNAVQIRPPQGQGCVFNIRAVYVGGRTEDRPGVDLCAAPELRFEGGKATGGASSR</sequence>
<reference evidence="2 3" key="1">
    <citation type="submission" date="2021-07" db="EMBL/GenBank/DDBJ databases">
        <authorList>
            <person name="So Y."/>
        </authorList>
    </citation>
    <scope>NUCLEOTIDE SEQUENCE [LARGE SCALE GENOMIC DNA]</scope>
    <source>
        <strain evidence="2 3">HJA6</strain>
    </source>
</reference>